<dbReference type="OrthoDB" id="9953140at2"/>
<evidence type="ECO:0000313" key="2">
    <source>
        <dbReference type="Proteomes" id="UP000198949"/>
    </source>
</evidence>
<keyword evidence="2" id="KW-1185">Reference proteome</keyword>
<accession>A0A1G6WTB5</accession>
<dbReference type="Proteomes" id="UP000198949">
    <property type="component" value="Unassembled WGS sequence"/>
</dbReference>
<organism evidence="1 2">
    <name type="scientific">Glycomyces harbinensis</name>
    <dbReference type="NCBI Taxonomy" id="58114"/>
    <lineage>
        <taxon>Bacteria</taxon>
        <taxon>Bacillati</taxon>
        <taxon>Actinomycetota</taxon>
        <taxon>Actinomycetes</taxon>
        <taxon>Glycomycetales</taxon>
        <taxon>Glycomycetaceae</taxon>
        <taxon>Glycomyces</taxon>
    </lineage>
</organism>
<proteinExistence type="predicted"/>
<protein>
    <recommendedName>
        <fullName evidence="3">FxLD family lantipeptide</fullName>
    </recommendedName>
</protein>
<reference evidence="2" key="1">
    <citation type="submission" date="2016-10" db="EMBL/GenBank/DDBJ databases">
        <authorList>
            <person name="Varghese N."/>
            <person name="Submissions S."/>
        </authorList>
    </citation>
    <scope>NUCLEOTIDE SEQUENCE [LARGE SCALE GENOMIC DNA]</scope>
    <source>
        <strain evidence="2">CGMCC 4.3516</strain>
    </source>
</reference>
<sequence length="69" mass="7291">MTMIELPVIDTPPPSMSDDEFDLDVRVSVGADAELPEAGFSCSWYSCRGTCSGKSPCIVACQGSPTTQC</sequence>
<dbReference type="RefSeq" id="WP_143014862.1">
    <property type="nucleotide sequence ID" value="NZ_FNAD01000006.1"/>
</dbReference>
<dbReference type="EMBL" id="FNAD01000006">
    <property type="protein sequence ID" value="SDD69061.1"/>
    <property type="molecule type" value="Genomic_DNA"/>
</dbReference>
<dbReference type="NCBIfam" id="NF038155">
    <property type="entry name" value="lanthi_I_FDLD"/>
    <property type="match status" value="1"/>
</dbReference>
<name>A0A1G6WTB5_9ACTN</name>
<gene>
    <name evidence="1" type="ORF">SAMN05216270_106198</name>
</gene>
<dbReference type="STRING" id="58114.SAMN05216270_106198"/>
<evidence type="ECO:0000313" key="1">
    <source>
        <dbReference type="EMBL" id="SDD69061.1"/>
    </source>
</evidence>
<evidence type="ECO:0008006" key="3">
    <source>
        <dbReference type="Google" id="ProtNLM"/>
    </source>
</evidence>
<dbReference type="AlphaFoldDB" id="A0A1G6WTB5"/>